<dbReference type="Pfam" id="PF03992">
    <property type="entry name" value="ABM"/>
    <property type="match status" value="1"/>
</dbReference>
<dbReference type="PANTHER" id="PTHR33336:SF3">
    <property type="entry name" value="ABM DOMAIN-CONTAINING PROTEIN"/>
    <property type="match status" value="1"/>
</dbReference>
<dbReference type="Gene3D" id="3.30.70.100">
    <property type="match status" value="1"/>
</dbReference>
<dbReference type="PANTHER" id="PTHR33336">
    <property type="entry name" value="QUINOL MONOOXYGENASE YGIN-RELATED"/>
    <property type="match status" value="1"/>
</dbReference>
<dbReference type="PATRIC" id="fig|1129794.4.peg.5556"/>
<dbReference type="HOGENOM" id="CLU_131496_11_1_6"/>
<dbReference type="STRING" id="1129794.C427_5580"/>
<organism evidence="2 3">
    <name type="scientific">Paraglaciecola psychrophila 170</name>
    <dbReference type="NCBI Taxonomy" id="1129794"/>
    <lineage>
        <taxon>Bacteria</taxon>
        <taxon>Pseudomonadati</taxon>
        <taxon>Pseudomonadota</taxon>
        <taxon>Gammaproteobacteria</taxon>
        <taxon>Alteromonadales</taxon>
        <taxon>Alteromonadaceae</taxon>
        <taxon>Paraglaciecola</taxon>
    </lineage>
</organism>
<dbReference type="OrthoDB" id="9812192at2"/>
<evidence type="ECO:0000259" key="1">
    <source>
        <dbReference type="PROSITE" id="PS51725"/>
    </source>
</evidence>
<proteinExistence type="predicted"/>
<evidence type="ECO:0000313" key="3">
    <source>
        <dbReference type="Proteomes" id="UP000011864"/>
    </source>
</evidence>
<dbReference type="InterPro" id="IPR011008">
    <property type="entry name" value="Dimeric_a/b-barrel"/>
</dbReference>
<dbReference type="KEGG" id="gps:C427_5580"/>
<sequence length="98" mass="11288">MKILTCVAKITAKEKHKETVLSELSKIVIPTQNERGCINYDLHVDNENDTIFMFHENWESEKDLEAHQKSSHIKECFSVIGEMLDSVEISKLTKVIVK</sequence>
<dbReference type="InterPro" id="IPR007138">
    <property type="entry name" value="ABM_dom"/>
</dbReference>
<dbReference type="eggNOG" id="COG1359">
    <property type="taxonomic scope" value="Bacteria"/>
</dbReference>
<dbReference type="Proteomes" id="UP000011864">
    <property type="component" value="Chromosome"/>
</dbReference>
<feature type="domain" description="ABM" evidence="1">
    <location>
        <begin position="4"/>
        <end position="96"/>
    </location>
</feature>
<dbReference type="RefSeq" id="WP_007636687.1">
    <property type="nucleotide sequence ID" value="NC_020514.1"/>
</dbReference>
<dbReference type="GO" id="GO:0003824">
    <property type="term" value="F:catalytic activity"/>
    <property type="evidence" value="ECO:0007669"/>
    <property type="project" value="TreeGrafter"/>
</dbReference>
<gene>
    <name evidence="2" type="ORF">C427_5580</name>
</gene>
<dbReference type="AlphaFoldDB" id="K6ZLQ2"/>
<accession>K6ZLQ2</accession>
<dbReference type="InterPro" id="IPR050744">
    <property type="entry name" value="AI-2_Isomerase_LsrG"/>
</dbReference>
<dbReference type="PROSITE" id="PS51725">
    <property type="entry name" value="ABM"/>
    <property type="match status" value="1"/>
</dbReference>
<evidence type="ECO:0000313" key="2">
    <source>
        <dbReference type="EMBL" id="AGH47674.1"/>
    </source>
</evidence>
<reference evidence="2 3" key="1">
    <citation type="journal article" date="2013" name="Genome Announc.">
        <title>Complete Genome Sequence of Glaciecola psychrophila Strain 170T.</title>
        <authorList>
            <person name="Yin J."/>
            <person name="Chen J."/>
            <person name="Liu G."/>
            <person name="Yu Y."/>
            <person name="Song L."/>
            <person name="Wang X."/>
            <person name="Qu X."/>
        </authorList>
    </citation>
    <scope>NUCLEOTIDE SEQUENCE [LARGE SCALE GENOMIC DNA]</scope>
    <source>
        <strain evidence="2 3">170</strain>
    </source>
</reference>
<dbReference type="SUPFAM" id="SSF54909">
    <property type="entry name" value="Dimeric alpha+beta barrel"/>
    <property type="match status" value="1"/>
</dbReference>
<dbReference type="EMBL" id="CP003837">
    <property type="protein sequence ID" value="AGH47674.1"/>
    <property type="molecule type" value="Genomic_DNA"/>
</dbReference>
<keyword evidence="3" id="KW-1185">Reference proteome</keyword>
<protein>
    <recommendedName>
        <fullName evidence="1">ABM domain-containing protein</fullName>
    </recommendedName>
</protein>
<name>K6ZLQ2_9ALTE</name>